<dbReference type="InterPro" id="IPR032812">
    <property type="entry name" value="SbsA_Ig"/>
</dbReference>
<evidence type="ECO:0000313" key="6">
    <source>
        <dbReference type="Proteomes" id="UP001321543"/>
    </source>
</evidence>
<keyword evidence="3" id="KW-0812">Transmembrane</keyword>
<feature type="region of interest" description="Disordered" evidence="2">
    <location>
        <begin position="1"/>
        <end position="118"/>
    </location>
</feature>
<organism evidence="5 6">
    <name type="scientific">Microbacterium suwonense</name>
    <dbReference type="NCBI Taxonomy" id="683047"/>
    <lineage>
        <taxon>Bacteria</taxon>
        <taxon>Bacillati</taxon>
        <taxon>Actinomycetota</taxon>
        <taxon>Actinomycetes</taxon>
        <taxon>Micrococcales</taxon>
        <taxon>Microbacteriaceae</taxon>
        <taxon>Microbacterium</taxon>
    </lineage>
</organism>
<evidence type="ECO:0000313" key="5">
    <source>
        <dbReference type="EMBL" id="BDZ40099.1"/>
    </source>
</evidence>
<feature type="compositionally biased region" description="Basic and acidic residues" evidence="2">
    <location>
        <begin position="19"/>
        <end position="29"/>
    </location>
</feature>
<dbReference type="EMBL" id="AP027728">
    <property type="protein sequence ID" value="BDZ40099.1"/>
    <property type="molecule type" value="Genomic_DNA"/>
</dbReference>
<dbReference type="SUPFAM" id="SSF82171">
    <property type="entry name" value="DPP6 N-terminal domain-like"/>
    <property type="match status" value="1"/>
</dbReference>
<reference evidence="6" key="1">
    <citation type="journal article" date="2019" name="Int. J. Syst. Evol. Microbiol.">
        <title>The Global Catalogue of Microorganisms (GCM) 10K type strain sequencing project: providing services to taxonomists for standard genome sequencing and annotation.</title>
        <authorList>
            <consortium name="The Broad Institute Genomics Platform"/>
            <consortium name="The Broad Institute Genome Sequencing Center for Infectious Disease"/>
            <person name="Wu L."/>
            <person name="Ma J."/>
        </authorList>
    </citation>
    <scope>NUCLEOTIDE SEQUENCE [LARGE SCALE GENOMIC DNA]</scope>
    <source>
        <strain evidence="6">NBRC 106310</strain>
    </source>
</reference>
<gene>
    <name evidence="5" type="ORF">GCM10025863_27130</name>
</gene>
<evidence type="ECO:0000256" key="1">
    <source>
        <dbReference type="ARBA" id="ARBA00022729"/>
    </source>
</evidence>
<evidence type="ECO:0000256" key="3">
    <source>
        <dbReference type="SAM" id="Phobius"/>
    </source>
</evidence>
<protein>
    <recommendedName>
        <fullName evidence="4">SbsA Ig-like domain-containing protein</fullName>
    </recommendedName>
</protein>
<evidence type="ECO:0000259" key="4">
    <source>
        <dbReference type="Pfam" id="PF13205"/>
    </source>
</evidence>
<dbReference type="Gene3D" id="2.60.40.1220">
    <property type="match status" value="1"/>
</dbReference>
<evidence type="ECO:0000256" key="2">
    <source>
        <dbReference type="SAM" id="MobiDB-lite"/>
    </source>
</evidence>
<dbReference type="RefSeq" id="WP_286300593.1">
    <property type="nucleotide sequence ID" value="NZ_AP027728.1"/>
</dbReference>
<keyword evidence="3" id="KW-0472">Membrane</keyword>
<keyword evidence="1" id="KW-0732">Signal</keyword>
<accession>A0ABN6X622</accession>
<name>A0ABN6X622_9MICO</name>
<feature type="compositionally biased region" description="Low complexity" evidence="2">
    <location>
        <begin position="60"/>
        <end position="69"/>
    </location>
</feature>
<dbReference type="Pfam" id="PF13205">
    <property type="entry name" value="Big_5"/>
    <property type="match status" value="1"/>
</dbReference>
<proteinExistence type="predicted"/>
<keyword evidence="3" id="KW-1133">Transmembrane helix</keyword>
<feature type="domain" description="SbsA Ig-like" evidence="4">
    <location>
        <begin position="146"/>
        <end position="239"/>
    </location>
</feature>
<dbReference type="InterPro" id="IPR014755">
    <property type="entry name" value="Cu-Rt/internalin_Ig-like"/>
</dbReference>
<dbReference type="Proteomes" id="UP001321543">
    <property type="component" value="Chromosome"/>
</dbReference>
<feature type="transmembrane region" description="Helical" evidence="3">
    <location>
        <begin position="121"/>
        <end position="144"/>
    </location>
</feature>
<feature type="region of interest" description="Disordered" evidence="2">
    <location>
        <begin position="436"/>
        <end position="455"/>
    </location>
</feature>
<sequence>MSTDGSGEPLTRAQLRALRAAEEAAREGEQAAAPAEQGVESAVDEAEAQHPVPPVPVPATPVAVGITVPDLDASAPADPGDVPGADTPDVGPIRGKRPASGVSAPDSHPPRRPRSPGSRRFTATLLSVLGVLVLVVGVLGAVSLTQGPRVSAVNVDAAQTIATSGSRLTLTLNQPVAAIDPAQVSVQPAVPFTIDAAGRSIGIRFTTALDDETTYSISVTGVRGASGGPASDLTTSFTTPASRILLLQRSADGDDKIFRTDLSGERATPVFAHPRIDDYRATSNRIVVAVEDDDGSRLIVMDRDGTNQRELPLPGDGYVSSVQVSDRGGFVGYSYSDRELTETTGRASVLVTQSLSGEGEPRVVQVAGEDASIAEWQFVPGSSSLLFIDFDGALGVEDPSTNAEVKSMGVAAGILGISRGTYTAIVERTDGSTVQLDLTDGTETPLPASDPDYGDADTIVPYPGGTLRHVVQRDESGMPTGQAVVRVNDDGAADVIREVSGADAILQTCVSPSGQYAAVVVAPDLPTNAYDDLLLPLPSTLHTQLIDLSGKRALPNLNGFDISWCEQAPQP</sequence>
<keyword evidence="6" id="KW-1185">Reference proteome</keyword>